<evidence type="ECO:0000313" key="2">
    <source>
        <dbReference type="EMBL" id="CAG7820348.1"/>
    </source>
</evidence>
<dbReference type="Proteomes" id="UP000708208">
    <property type="component" value="Unassembled WGS sequence"/>
</dbReference>
<protein>
    <submittedName>
        <fullName evidence="2">Uncharacterized protein</fullName>
    </submittedName>
</protein>
<comment type="caution">
    <text evidence="2">The sequence shown here is derived from an EMBL/GenBank/DDBJ whole genome shotgun (WGS) entry which is preliminary data.</text>
</comment>
<evidence type="ECO:0000256" key="1">
    <source>
        <dbReference type="SAM" id="MobiDB-lite"/>
    </source>
</evidence>
<proteinExistence type="predicted"/>
<organism evidence="2 3">
    <name type="scientific">Allacma fusca</name>
    <dbReference type="NCBI Taxonomy" id="39272"/>
    <lineage>
        <taxon>Eukaryota</taxon>
        <taxon>Metazoa</taxon>
        <taxon>Ecdysozoa</taxon>
        <taxon>Arthropoda</taxon>
        <taxon>Hexapoda</taxon>
        <taxon>Collembola</taxon>
        <taxon>Symphypleona</taxon>
        <taxon>Sminthuridae</taxon>
        <taxon>Allacma</taxon>
    </lineage>
</organism>
<feature type="region of interest" description="Disordered" evidence="1">
    <location>
        <begin position="1"/>
        <end position="25"/>
    </location>
</feature>
<dbReference type="AlphaFoldDB" id="A0A8J2PFN8"/>
<gene>
    <name evidence="2" type="ORF">AFUS01_LOCUS30741</name>
</gene>
<dbReference type="EMBL" id="CAJVCH010475872">
    <property type="protein sequence ID" value="CAG7820348.1"/>
    <property type="molecule type" value="Genomic_DNA"/>
</dbReference>
<accession>A0A8J2PFN8</accession>
<keyword evidence="3" id="KW-1185">Reference proteome</keyword>
<name>A0A8J2PFN8_9HEXA</name>
<reference evidence="2" key="1">
    <citation type="submission" date="2021-06" db="EMBL/GenBank/DDBJ databases">
        <authorList>
            <person name="Hodson N. C."/>
            <person name="Mongue J. A."/>
            <person name="Jaron S. K."/>
        </authorList>
    </citation>
    <scope>NUCLEOTIDE SEQUENCE</scope>
</reference>
<feature type="compositionally biased region" description="Basic residues" evidence="1">
    <location>
        <begin position="1"/>
        <end position="20"/>
    </location>
</feature>
<sequence length="162" mass="19549">MKRAGRMDRRKVAKQGGSKKFKPEDVAAEVPDKDAWYKTFKKLEVFRKYMETYDGEQDPQLFIEKVNKHRENLDIPLDLIVDNLDFYFRDSKDEEVRRWYSAKKVFVQYWIRQKVSYDEIWGNFSRSLCAYFSHDRHTEAKYSNLNSFEFMQGIRRGSARCD</sequence>
<evidence type="ECO:0000313" key="3">
    <source>
        <dbReference type="Proteomes" id="UP000708208"/>
    </source>
</evidence>